<name>A0A7I8D1D7_9FIRM</name>
<proteinExistence type="predicted"/>
<accession>A0A7I8D1D7</accession>
<feature type="region of interest" description="Disordered" evidence="1">
    <location>
        <begin position="27"/>
        <end position="90"/>
    </location>
</feature>
<dbReference type="KEGG" id="sman:C12CBH8_12570"/>
<dbReference type="EMBL" id="AP023321">
    <property type="protein sequence ID" value="BCI60618.1"/>
    <property type="molecule type" value="Genomic_DNA"/>
</dbReference>
<evidence type="ECO:0000313" key="2">
    <source>
        <dbReference type="EMBL" id="BCI60618.1"/>
    </source>
</evidence>
<dbReference type="Proteomes" id="UP000593890">
    <property type="component" value="Chromosome"/>
</dbReference>
<gene>
    <name evidence="2" type="ORF">C12CBH8_12570</name>
</gene>
<protein>
    <submittedName>
        <fullName evidence="2">Uncharacterized protein</fullName>
    </submittedName>
</protein>
<organism evidence="2 3">
    <name type="scientific">Solibaculum mannosilyticum</name>
    <dbReference type="NCBI Taxonomy" id="2780922"/>
    <lineage>
        <taxon>Bacteria</taxon>
        <taxon>Bacillati</taxon>
        <taxon>Bacillota</taxon>
        <taxon>Clostridia</taxon>
        <taxon>Eubacteriales</taxon>
        <taxon>Oscillospiraceae</taxon>
        <taxon>Solibaculum</taxon>
    </lineage>
</organism>
<evidence type="ECO:0000313" key="3">
    <source>
        <dbReference type="Proteomes" id="UP000593890"/>
    </source>
</evidence>
<keyword evidence="3" id="KW-1185">Reference proteome</keyword>
<sequence length="143" mass="15233">MFEIKITGNSAAEALADLAKLAKMTGLSVTPVEDRSKPEPPAETVQERPHQSEASEPVTEATPESEALAGDWEPGGGEAVEEPSPGPALTPEIVREAGIKASRVHGKPAIRAIFQELGISGFTSMLPEQYPEFMRKLGELNAK</sequence>
<evidence type="ECO:0000256" key="1">
    <source>
        <dbReference type="SAM" id="MobiDB-lite"/>
    </source>
</evidence>
<feature type="compositionally biased region" description="Basic and acidic residues" evidence="1">
    <location>
        <begin position="32"/>
        <end position="53"/>
    </location>
</feature>
<reference evidence="3" key="1">
    <citation type="submission" date="2020-07" db="EMBL/GenBank/DDBJ databases">
        <title>Complete genome sequencing of Clostridia bacterium strain 12CBH8.</title>
        <authorList>
            <person name="Sakamoto M."/>
            <person name="Murakami T."/>
            <person name="Mori H."/>
        </authorList>
    </citation>
    <scope>NUCLEOTIDE SEQUENCE [LARGE SCALE GENOMIC DNA]</scope>
    <source>
        <strain evidence="3">12CBH8</strain>
    </source>
</reference>
<dbReference type="AlphaFoldDB" id="A0A7I8D1D7"/>